<gene>
    <name evidence="6" type="ORF">GCM10023165_10480</name>
</gene>
<keyword evidence="7" id="KW-1185">Reference proteome</keyword>
<evidence type="ECO:0000256" key="4">
    <source>
        <dbReference type="ARBA" id="ARBA00023163"/>
    </source>
</evidence>
<organism evidence="6 7">
    <name type="scientific">Variovorax defluvii</name>
    <dbReference type="NCBI Taxonomy" id="913761"/>
    <lineage>
        <taxon>Bacteria</taxon>
        <taxon>Pseudomonadati</taxon>
        <taxon>Pseudomonadota</taxon>
        <taxon>Betaproteobacteria</taxon>
        <taxon>Burkholderiales</taxon>
        <taxon>Comamonadaceae</taxon>
        <taxon>Variovorax</taxon>
    </lineage>
</organism>
<dbReference type="InterPro" id="IPR005119">
    <property type="entry name" value="LysR_subst-bd"/>
</dbReference>
<dbReference type="SUPFAM" id="SSF53850">
    <property type="entry name" value="Periplasmic binding protein-like II"/>
    <property type="match status" value="1"/>
</dbReference>
<dbReference type="InterPro" id="IPR000847">
    <property type="entry name" value="LysR_HTH_N"/>
</dbReference>
<dbReference type="Proteomes" id="UP001500975">
    <property type="component" value="Unassembled WGS sequence"/>
</dbReference>
<dbReference type="InterPro" id="IPR036388">
    <property type="entry name" value="WH-like_DNA-bd_sf"/>
</dbReference>
<dbReference type="PANTHER" id="PTHR30126">
    <property type="entry name" value="HTH-TYPE TRANSCRIPTIONAL REGULATOR"/>
    <property type="match status" value="1"/>
</dbReference>
<name>A0ABP8H590_9BURK</name>
<dbReference type="Gene3D" id="1.10.10.10">
    <property type="entry name" value="Winged helix-like DNA-binding domain superfamily/Winged helix DNA-binding domain"/>
    <property type="match status" value="1"/>
</dbReference>
<evidence type="ECO:0000256" key="1">
    <source>
        <dbReference type="ARBA" id="ARBA00009437"/>
    </source>
</evidence>
<keyword evidence="4" id="KW-0804">Transcription</keyword>
<evidence type="ECO:0000256" key="3">
    <source>
        <dbReference type="ARBA" id="ARBA00023125"/>
    </source>
</evidence>
<keyword evidence="3" id="KW-0238">DNA-binding</keyword>
<evidence type="ECO:0000313" key="7">
    <source>
        <dbReference type="Proteomes" id="UP001500975"/>
    </source>
</evidence>
<dbReference type="PANTHER" id="PTHR30126:SF77">
    <property type="entry name" value="TRANSCRIPTIONAL REGULATORY PROTEIN"/>
    <property type="match status" value="1"/>
</dbReference>
<evidence type="ECO:0000313" key="6">
    <source>
        <dbReference type="EMBL" id="GAA4334573.1"/>
    </source>
</evidence>
<dbReference type="Pfam" id="PF03466">
    <property type="entry name" value="LysR_substrate"/>
    <property type="match status" value="1"/>
</dbReference>
<accession>A0ABP8H590</accession>
<dbReference type="PROSITE" id="PS50931">
    <property type="entry name" value="HTH_LYSR"/>
    <property type="match status" value="1"/>
</dbReference>
<keyword evidence="2" id="KW-0805">Transcription regulation</keyword>
<evidence type="ECO:0000259" key="5">
    <source>
        <dbReference type="PROSITE" id="PS50931"/>
    </source>
</evidence>
<protein>
    <submittedName>
        <fullName evidence="6">LysR family transcriptional regulator</fullName>
    </submittedName>
</protein>
<feature type="domain" description="HTH lysR-type" evidence="5">
    <location>
        <begin position="4"/>
        <end position="61"/>
    </location>
</feature>
<comment type="similarity">
    <text evidence="1">Belongs to the LysR transcriptional regulatory family.</text>
</comment>
<dbReference type="InterPro" id="IPR036390">
    <property type="entry name" value="WH_DNA-bd_sf"/>
</dbReference>
<dbReference type="Pfam" id="PF00126">
    <property type="entry name" value="HTH_1"/>
    <property type="match status" value="1"/>
</dbReference>
<evidence type="ECO:0000256" key="2">
    <source>
        <dbReference type="ARBA" id="ARBA00023015"/>
    </source>
</evidence>
<dbReference type="SUPFAM" id="SSF46785">
    <property type="entry name" value="Winged helix' DNA-binding domain"/>
    <property type="match status" value="1"/>
</dbReference>
<dbReference type="Gene3D" id="3.40.190.10">
    <property type="entry name" value="Periplasmic binding protein-like II"/>
    <property type="match status" value="2"/>
</dbReference>
<sequence>MLRITFRQLEAFYWATTLGTVNAAAKHLFVSQPAITARVKELEEILGIALLSRSQQGVQLTPAGRAVLEHAQRLLKLGGELEKCGQHEVPPLDGVLRMGADETSAAVAVSEFLRQLKVRYPSLQVDLSIERSKVLHEKLNRRELDVALQTSPVARPHVADELLGWVQVAWVAGASVELAHLPFSPGDAASVPLVTSPQPSILHYVAKDWLSKSGTDLHQLSTCNSLEMIVKLVRDGHAIAALPVPVVLDHLKQGTLKLVESEPPLPPIAYYVSYLVEKQPAGVGVVVELARAVLESAQFFIDGPRAAADYFS</sequence>
<proteinExistence type="inferred from homology"/>
<reference evidence="7" key="1">
    <citation type="journal article" date="2019" name="Int. J. Syst. Evol. Microbiol.">
        <title>The Global Catalogue of Microorganisms (GCM) 10K type strain sequencing project: providing services to taxonomists for standard genome sequencing and annotation.</title>
        <authorList>
            <consortium name="The Broad Institute Genomics Platform"/>
            <consortium name="The Broad Institute Genome Sequencing Center for Infectious Disease"/>
            <person name="Wu L."/>
            <person name="Ma J."/>
        </authorList>
    </citation>
    <scope>NUCLEOTIDE SEQUENCE [LARGE SCALE GENOMIC DNA]</scope>
    <source>
        <strain evidence="7">JCM 17804</strain>
    </source>
</reference>
<dbReference type="PRINTS" id="PR00039">
    <property type="entry name" value="HTHLYSR"/>
</dbReference>
<dbReference type="EMBL" id="BAABGJ010000009">
    <property type="protein sequence ID" value="GAA4334573.1"/>
    <property type="molecule type" value="Genomic_DNA"/>
</dbReference>
<dbReference type="RefSeq" id="WP_345536363.1">
    <property type="nucleotide sequence ID" value="NZ_BAABGJ010000009.1"/>
</dbReference>
<comment type="caution">
    <text evidence="6">The sequence shown here is derived from an EMBL/GenBank/DDBJ whole genome shotgun (WGS) entry which is preliminary data.</text>
</comment>